<dbReference type="KEGG" id="zmk:HG535_0E02660"/>
<dbReference type="GO" id="GO:0008157">
    <property type="term" value="F:protein phosphatase 1 binding"/>
    <property type="evidence" value="ECO:0007669"/>
    <property type="project" value="InterPro"/>
</dbReference>
<feature type="region of interest" description="Disordered" evidence="1">
    <location>
        <begin position="530"/>
        <end position="556"/>
    </location>
</feature>
<sequence length="779" mass="87177">MLAKAAANALAPTIKGAVFLDNNDVKIIQYKAALYKLIEMSRLLSVLQKNLEKPSGSTIIPLINYILVLFEGPLFNVHPVMRKRFQLLSTFKISKVAHINPALNTADTPISFTLSTVDEIADFLPKYMYDRGLQFKLLGCLRSLVNNASTLYERKLRQIQIERNSRRSTDSLGRPVPFEVGSIEDILRPRESSLCLDLAVLINNREEDTSIVSMHKLQTQVLSKFVISFNTKVWPVLKNYYLQLKRFSLAKPTSPIAMSELPYWEHSLHRIYALLLRSLNILAMCLSLARQIYYSNKTYLNALRTKLLSENAFAYEETLHKLEVMCSLPEVQQTMSELLISLNNFSKPGSTHHVHPKTIVEIYQNVIAKVIPIISKLFNTLETFCTMWKFIETNQAASRLFENKTDDALNKMLTERLAVDKLSHVEKQKKFRGQVSPSPSSSNSSSRGSLTRAVGSKSGNSSTVSVLSSTASSPGKVSPLMARSESLEKNASKFSIYSSPQVSRRGSISESRTSNYASIISKTSFEQKNFTKSPLSNAKRIGRPRSSSLQSPLDDKRNLHSLSSAQSRSSSLQAEAAVNQKIVQSTMNQASLKRSEMTDKEVNGIKSSPLQSQRKSSPQSITTRDMNKSGTEVDLEGIISSRISSLSFNKDESDGLDELSKQSLDVTEIDDDSCGESEEIFCLKKVRFSGVPPMSLDEKRSPTKKGWYKKPAVLHYPPPPTAISGQKYRLRQEGMAFKTSLRDTGSDPKKVFTTMSMDVSPTKETAAQRLTSKLRDKLR</sequence>
<protein>
    <submittedName>
        <fullName evidence="2">Uncharacterized protein</fullName>
    </submittedName>
</protein>
<dbReference type="AlphaFoldDB" id="A0A7H9B5X4"/>
<feature type="region of interest" description="Disordered" evidence="1">
    <location>
        <begin position="758"/>
        <end position="779"/>
    </location>
</feature>
<accession>A0A7H9B5X4</accession>
<proteinExistence type="predicted"/>
<feature type="compositionally biased region" description="Low complexity" evidence="1">
    <location>
        <begin position="454"/>
        <end position="475"/>
    </location>
</feature>
<dbReference type="GO" id="GO:0019888">
    <property type="term" value="F:protein phosphatase regulator activity"/>
    <property type="evidence" value="ECO:0007669"/>
    <property type="project" value="InterPro"/>
</dbReference>
<feature type="compositionally biased region" description="Low complexity" evidence="1">
    <location>
        <begin position="436"/>
        <end position="446"/>
    </location>
</feature>
<dbReference type="RefSeq" id="XP_037144909.1">
    <property type="nucleotide sequence ID" value="XM_037289014.1"/>
</dbReference>
<dbReference type="OrthoDB" id="3973067at2759"/>
<feature type="compositionally biased region" description="Basic and acidic residues" evidence="1">
    <location>
        <begin position="593"/>
        <end position="603"/>
    </location>
</feature>
<feature type="compositionally biased region" description="Polar residues" evidence="1">
    <location>
        <begin position="758"/>
        <end position="771"/>
    </location>
</feature>
<dbReference type="GeneID" id="59236924"/>
<dbReference type="GO" id="GO:0005737">
    <property type="term" value="C:cytoplasm"/>
    <property type="evidence" value="ECO:0007669"/>
    <property type="project" value="InterPro"/>
</dbReference>
<name>A0A7H9B5X4_ZYGMR</name>
<evidence type="ECO:0000256" key="1">
    <source>
        <dbReference type="SAM" id="MobiDB-lite"/>
    </source>
</evidence>
<dbReference type="EMBL" id="CP058608">
    <property type="protein sequence ID" value="QLG73182.1"/>
    <property type="molecule type" value="Genomic_DNA"/>
</dbReference>
<dbReference type="Proteomes" id="UP000509704">
    <property type="component" value="Chromosome 5"/>
</dbReference>
<feature type="region of interest" description="Disordered" evidence="1">
    <location>
        <begin position="587"/>
        <end position="629"/>
    </location>
</feature>
<dbReference type="PRINTS" id="PR02082">
    <property type="entry name" value="GLC7IP4"/>
</dbReference>
<dbReference type="InterPro" id="IPR026241">
    <property type="entry name" value="GIP4"/>
</dbReference>
<feature type="compositionally biased region" description="Polar residues" evidence="1">
    <location>
        <begin position="605"/>
        <end position="629"/>
    </location>
</feature>
<evidence type="ECO:0000313" key="2">
    <source>
        <dbReference type="EMBL" id="QLG73182.1"/>
    </source>
</evidence>
<keyword evidence="3" id="KW-1185">Reference proteome</keyword>
<reference evidence="2 3" key="1">
    <citation type="submission" date="2020-07" db="EMBL/GenBank/DDBJ databases">
        <title>The yeast mating-type switching endonuclease HO is a domesticated member of an unorthodox homing genetic element family.</title>
        <authorList>
            <person name="Coughlan A.Y."/>
            <person name="Lombardi L."/>
            <person name="Braun-Galleani S."/>
            <person name="Martos A.R."/>
            <person name="Galeote V."/>
            <person name="Bigey F."/>
            <person name="Dequin S."/>
            <person name="Byrne K.P."/>
            <person name="Wolfe K.H."/>
        </authorList>
    </citation>
    <scope>NUCLEOTIDE SEQUENCE [LARGE SCALE GENOMIC DNA]</scope>
    <source>
        <strain evidence="2 3">NRRL Y-6702</strain>
    </source>
</reference>
<evidence type="ECO:0000313" key="3">
    <source>
        <dbReference type="Proteomes" id="UP000509704"/>
    </source>
</evidence>
<gene>
    <name evidence="2" type="ORF">HG535_0E02660</name>
</gene>
<organism evidence="2 3">
    <name type="scientific">Zygotorulaspora mrakii</name>
    <name type="common">Zygosaccharomyces mrakii</name>
    <dbReference type="NCBI Taxonomy" id="42260"/>
    <lineage>
        <taxon>Eukaryota</taxon>
        <taxon>Fungi</taxon>
        <taxon>Dikarya</taxon>
        <taxon>Ascomycota</taxon>
        <taxon>Saccharomycotina</taxon>
        <taxon>Saccharomycetes</taxon>
        <taxon>Saccharomycetales</taxon>
        <taxon>Saccharomycetaceae</taxon>
        <taxon>Zygotorulaspora</taxon>
    </lineage>
</organism>
<feature type="region of interest" description="Disordered" evidence="1">
    <location>
        <begin position="428"/>
        <end position="481"/>
    </location>
</feature>